<evidence type="ECO:0000313" key="2">
    <source>
        <dbReference type="Proteomes" id="UP000325576"/>
    </source>
</evidence>
<dbReference type="EMBL" id="MRBO01000356">
    <property type="protein sequence ID" value="KAB2585200.1"/>
    <property type="molecule type" value="Genomic_DNA"/>
</dbReference>
<evidence type="ECO:0000313" key="1">
    <source>
        <dbReference type="EMBL" id="KAB2585200.1"/>
    </source>
</evidence>
<dbReference type="Proteomes" id="UP000325576">
    <property type="component" value="Unassembled WGS sequence"/>
</dbReference>
<name>A0A5N5E6T5_RHOER</name>
<proteinExistence type="predicted"/>
<accession>A0A5N5E6T5</accession>
<comment type="caution">
    <text evidence="1">The sequence shown here is derived from an EMBL/GenBank/DDBJ whole genome shotgun (WGS) entry which is preliminary data.</text>
</comment>
<reference evidence="1 2" key="1">
    <citation type="journal article" date="2017" name="Poromechanics V (2013)">
        <title>Genomic Characterization of the Arsenic-Tolerant Actinobacterium, &lt;i&gt;Rhodococcus erythropolis&lt;/i&gt; S43.</title>
        <authorList>
            <person name="Retamal-Morales G."/>
            <person name="Mehnert M."/>
            <person name="Schwabe R."/>
            <person name="Tischler D."/>
            <person name="Schloemann M."/>
            <person name="Levican G.J."/>
        </authorList>
    </citation>
    <scope>NUCLEOTIDE SEQUENCE [LARGE SCALE GENOMIC DNA]</scope>
    <source>
        <strain evidence="1 2">S43</strain>
    </source>
</reference>
<dbReference type="AlphaFoldDB" id="A0A5N5E6T5"/>
<organism evidence="1 2">
    <name type="scientific">Rhodococcus erythropolis</name>
    <name type="common">Arthrobacter picolinophilus</name>
    <dbReference type="NCBI Taxonomy" id="1833"/>
    <lineage>
        <taxon>Bacteria</taxon>
        <taxon>Bacillati</taxon>
        <taxon>Actinomycetota</taxon>
        <taxon>Actinomycetes</taxon>
        <taxon>Mycobacteriales</taxon>
        <taxon>Nocardiaceae</taxon>
        <taxon>Rhodococcus</taxon>
        <taxon>Rhodococcus erythropolis group</taxon>
    </lineage>
</organism>
<sequence>MNGNSMAPVWERPDHWLSGDSALWIFRSTNGVYERPIIIVSPAGAIVCDPEVTYNGGIFTLSEGFRDVRHRHSCESCAHSVEALRRRGEHAAVATWDSRKGGER</sequence>
<protein>
    <submittedName>
        <fullName evidence="1">Uncharacterized protein</fullName>
    </submittedName>
</protein>
<gene>
    <name evidence="1" type="ORF">BS297_11560</name>
</gene>